<feature type="transmembrane region" description="Helical" evidence="1">
    <location>
        <begin position="206"/>
        <end position="225"/>
    </location>
</feature>
<keyword evidence="4" id="KW-1185">Reference proteome</keyword>
<evidence type="ECO:0000313" key="4">
    <source>
        <dbReference type="Proteomes" id="UP000216411"/>
    </source>
</evidence>
<evidence type="ECO:0000313" key="2">
    <source>
        <dbReference type="EMBL" id="PXV86293.1"/>
    </source>
</evidence>
<dbReference type="InterPro" id="IPR010787">
    <property type="entry name" value="DUF1385"/>
</dbReference>
<evidence type="ECO:0000313" key="5">
    <source>
        <dbReference type="Proteomes" id="UP000247523"/>
    </source>
</evidence>
<reference evidence="3 4" key="1">
    <citation type="journal article" date="2017" name="Genome Announc.">
        <title>Draft Genome Sequence of a Sporulating and Motile Strain of Lachnotalea glycerini Isolated from Water in Quebec City, Canada.</title>
        <authorList>
            <person name="Maheux A.F."/>
            <person name="Boudreau D.K."/>
            <person name="Berube E."/>
            <person name="Boissinot M."/>
            <person name="Raymond F."/>
            <person name="Brodeur S."/>
            <person name="Corbeil J."/>
            <person name="Isabel S."/>
            <person name="Omar R.F."/>
            <person name="Bergeron M.G."/>
        </authorList>
    </citation>
    <scope>NUCLEOTIDE SEQUENCE [LARGE SCALE GENOMIC DNA]</scope>
    <source>
        <strain evidence="3 4">CCRI-19302</strain>
    </source>
</reference>
<dbReference type="PANTHER" id="PTHR42867">
    <property type="entry name" value="MEMBRANE PROTEIN-RELATED"/>
    <property type="match status" value="1"/>
</dbReference>
<feature type="transmembrane region" description="Helical" evidence="1">
    <location>
        <begin position="105"/>
        <end position="129"/>
    </location>
</feature>
<dbReference type="AlphaFoldDB" id="A0A255ILL9"/>
<dbReference type="Proteomes" id="UP000216411">
    <property type="component" value="Unassembled WGS sequence"/>
</dbReference>
<reference evidence="2 5" key="2">
    <citation type="submission" date="2018-05" db="EMBL/GenBank/DDBJ databases">
        <title>Genomic Encyclopedia of Type Strains, Phase IV (KMG-IV): sequencing the most valuable type-strain genomes for metagenomic binning, comparative biology and taxonomic classification.</title>
        <authorList>
            <person name="Goeker M."/>
        </authorList>
    </citation>
    <scope>NUCLEOTIDE SEQUENCE [LARGE SCALE GENOMIC DNA]</scope>
    <source>
        <strain evidence="2 5">DSM 28816</strain>
    </source>
</reference>
<evidence type="ECO:0000256" key="1">
    <source>
        <dbReference type="SAM" id="Phobius"/>
    </source>
</evidence>
<dbReference type="EMBL" id="NOKA02000091">
    <property type="protein sequence ID" value="RDY28131.1"/>
    <property type="molecule type" value="Genomic_DNA"/>
</dbReference>
<dbReference type="Proteomes" id="UP000247523">
    <property type="component" value="Unassembled WGS sequence"/>
</dbReference>
<sequence>MKSSGIGGQAVMEGVMMKNAQKYAIAVRKPDQTIEVFNNDFKSIVKDDKFTKIPIIRGMFNFIDSMVLGMKSLTFSASFFEEEEVQPSKADRVIEKLFKDKAEKFVIGATVCFSIVMAIALFMILPYFISDLFKSFILSDMAIAAIEGVIRLVLFIGYIGLISLMKDIQRVFMYHGAEHKCINCIENGMELNVENVKKSSKQHKRCGTSFLLIVMVISIFFFMFIRVDSPILRVVVRIVLVPIIAGVSYEFIKLAGRSENPIVTFLSKPGMWLQNLTTREPDDSMIEVAIASVEAVFDWKEFIEESPEEVKIQVQD</sequence>
<dbReference type="OrthoDB" id="9784805at2"/>
<organism evidence="2 5">
    <name type="scientific">Lachnotalea glycerini</name>
    <dbReference type="NCBI Taxonomy" id="1763509"/>
    <lineage>
        <taxon>Bacteria</taxon>
        <taxon>Bacillati</taxon>
        <taxon>Bacillota</taxon>
        <taxon>Clostridia</taxon>
        <taxon>Lachnospirales</taxon>
        <taxon>Lachnospiraceae</taxon>
        <taxon>Lachnotalea</taxon>
    </lineage>
</organism>
<dbReference type="RefSeq" id="WP_094376390.1">
    <property type="nucleotide sequence ID" value="NZ_NOKA02000091.1"/>
</dbReference>
<proteinExistence type="predicted"/>
<keyword evidence="1" id="KW-1133">Transmembrane helix</keyword>
<gene>
    <name evidence="2" type="ORF">C8E03_11378</name>
    <name evidence="3" type="ORF">CG710_019930</name>
</gene>
<dbReference type="EMBL" id="QICS01000013">
    <property type="protein sequence ID" value="PXV86293.1"/>
    <property type="molecule type" value="Genomic_DNA"/>
</dbReference>
<accession>A0A255ILL9</accession>
<keyword evidence="1" id="KW-0472">Membrane</keyword>
<evidence type="ECO:0000313" key="3">
    <source>
        <dbReference type="EMBL" id="RDY28131.1"/>
    </source>
</evidence>
<feature type="transmembrane region" description="Helical" evidence="1">
    <location>
        <begin position="231"/>
        <end position="252"/>
    </location>
</feature>
<name>A0A255ILL9_9FIRM</name>
<dbReference type="PANTHER" id="PTHR42867:SF1">
    <property type="entry name" value="MEMBRANE PROTEIN-RELATED"/>
    <property type="match status" value="1"/>
</dbReference>
<comment type="caution">
    <text evidence="2">The sequence shown here is derived from an EMBL/GenBank/DDBJ whole genome shotgun (WGS) entry which is preliminary data.</text>
</comment>
<keyword evidence="1" id="KW-0812">Transmembrane</keyword>
<feature type="transmembrane region" description="Helical" evidence="1">
    <location>
        <begin position="141"/>
        <end position="164"/>
    </location>
</feature>
<reference evidence="3" key="3">
    <citation type="submission" date="2018-07" db="EMBL/GenBank/DDBJ databases">
        <authorList>
            <person name="Quirk P.G."/>
            <person name="Krulwich T.A."/>
        </authorList>
    </citation>
    <scope>NUCLEOTIDE SEQUENCE</scope>
    <source>
        <strain evidence="3">CCRI-19302</strain>
    </source>
</reference>
<protein>
    <submittedName>
        <fullName evidence="3">DUF1385 domain-containing protein</fullName>
    </submittedName>
</protein>
<dbReference type="Pfam" id="PF07136">
    <property type="entry name" value="DUF1385"/>
    <property type="match status" value="1"/>
</dbReference>